<name>A0A2J7ZZL1_9CHLO</name>
<evidence type="ECO:0000313" key="2">
    <source>
        <dbReference type="EMBL" id="PNH05703.1"/>
    </source>
</evidence>
<gene>
    <name evidence="2" type="ORF">TSOC_008005</name>
</gene>
<accession>A0A2J7ZZL1</accession>
<protein>
    <submittedName>
        <fullName evidence="2">Uncharacterized protein</fullName>
    </submittedName>
</protein>
<dbReference type="OrthoDB" id="368507at2759"/>
<feature type="region of interest" description="Disordered" evidence="1">
    <location>
        <begin position="1"/>
        <end position="48"/>
    </location>
</feature>
<organism evidence="2 3">
    <name type="scientific">Tetrabaena socialis</name>
    <dbReference type="NCBI Taxonomy" id="47790"/>
    <lineage>
        <taxon>Eukaryota</taxon>
        <taxon>Viridiplantae</taxon>
        <taxon>Chlorophyta</taxon>
        <taxon>core chlorophytes</taxon>
        <taxon>Chlorophyceae</taxon>
        <taxon>CS clade</taxon>
        <taxon>Chlamydomonadales</taxon>
        <taxon>Tetrabaenaceae</taxon>
        <taxon>Tetrabaena</taxon>
    </lineage>
</organism>
<dbReference type="AlphaFoldDB" id="A0A2J7ZZL1"/>
<dbReference type="Proteomes" id="UP000236333">
    <property type="component" value="Unassembled WGS sequence"/>
</dbReference>
<dbReference type="PANTHER" id="PTHR33559">
    <property type="entry name" value="PROTEASOME ASSEMBLY CHAPERONE 4"/>
    <property type="match status" value="1"/>
</dbReference>
<sequence length="249" mass="26517">MDSIQALAEGLPAADPRAAAGDDAEAPPSPSTSYPPAPPPCASPRATPTVRQRNFTAQTLDTALHLQVLDLGRQYYVWVSAVGPKLGALHLAIKTPSDAMPAVASLTPYGTGAGGEAPAMAQRLALKLGKPVMCACNLPPNSPLLQVRNFGATLKNTRPTPSTKAEDKPEGQHIRALQSLSNGVDVPYEETLRNVVHEGSRMPKLPPRQTQKHPGYIRNESGGFFTSSSREGRLLQLRGRRASMYAIAL</sequence>
<evidence type="ECO:0000313" key="3">
    <source>
        <dbReference type="Proteomes" id="UP000236333"/>
    </source>
</evidence>
<reference evidence="2 3" key="1">
    <citation type="journal article" date="2017" name="Mol. Biol. Evol.">
        <title>The 4-celled Tetrabaena socialis nuclear genome reveals the essential components for genetic control of cell number at the origin of multicellularity in the volvocine lineage.</title>
        <authorList>
            <person name="Featherston J."/>
            <person name="Arakaki Y."/>
            <person name="Hanschen E.R."/>
            <person name="Ferris P.J."/>
            <person name="Michod R.E."/>
            <person name="Olson B.J.S.C."/>
            <person name="Nozaki H."/>
            <person name="Durand P.M."/>
        </authorList>
    </citation>
    <scope>NUCLEOTIDE SEQUENCE [LARGE SCALE GENOMIC DNA]</scope>
    <source>
        <strain evidence="2 3">NIES-571</strain>
    </source>
</reference>
<comment type="caution">
    <text evidence="2">The sequence shown here is derived from an EMBL/GenBank/DDBJ whole genome shotgun (WGS) entry which is preliminary data.</text>
</comment>
<feature type="region of interest" description="Disordered" evidence="1">
    <location>
        <begin position="200"/>
        <end position="223"/>
    </location>
</feature>
<dbReference type="EMBL" id="PGGS01000286">
    <property type="protein sequence ID" value="PNH05703.1"/>
    <property type="molecule type" value="Genomic_DNA"/>
</dbReference>
<feature type="compositionally biased region" description="Low complexity" evidence="1">
    <location>
        <begin position="8"/>
        <end position="21"/>
    </location>
</feature>
<evidence type="ECO:0000256" key="1">
    <source>
        <dbReference type="SAM" id="MobiDB-lite"/>
    </source>
</evidence>
<dbReference type="GO" id="GO:0043248">
    <property type="term" value="P:proteasome assembly"/>
    <property type="evidence" value="ECO:0007669"/>
    <property type="project" value="InterPro"/>
</dbReference>
<feature type="compositionally biased region" description="Pro residues" evidence="1">
    <location>
        <begin position="27"/>
        <end position="42"/>
    </location>
</feature>
<keyword evidence="3" id="KW-1185">Reference proteome</keyword>
<dbReference type="PANTHER" id="PTHR33559:SF1">
    <property type="entry name" value="PROTEASOME ASSEMBLY CHAPERONE 4"/>
    <property type="match status" value="1"/>
</dbReference>
<proteinExistence type="predicted"/>
<dbReference type="InterPro" id="IPR032157">
    <property type="entry name" value="PAC4"/>
</dbReference>
<dbReference type="Pfam" id="PF16093">
    <property type="entry name" value="PAC4"/>
    <property type="match status" value="1"/>
</dbReference>